<dbReference type="Gene3D" id="3.30.2130.10">
    <property type="entry name" value="VC0802-like"/>
    <property type="match status" value="1"/>
</dbReference>
<dbReference type="InterPro" id="IPR042199">
    <property type="entry name" value="AsparK_Bifunc_asparK/hSer_DH"/>
</dbReference>
<name>A0A075G4V2_9ARCH</name>
<gene>
    <name evidence="3" type="primary">lysC</name>
</gene>
<dbReference type="SUPFAM" id="SSF53633">
    <property type="entry name" value="Carbamate kinase-like"/>
    <property type="match status" value="1"/>
</dbReference>
<dbReference type="Gene3D" id="3.40.1160.10">
    <property type="entry name" value="Acetylglutamate kinase-like"/>
    <property type="match status" value="1"/>
</dbReference>
<proteinExistence type="inferred from homology"/>
<dbReference type="EC" id="2.7.2.4" evidence="3"/>
<evidence type="ECO:0000259" key="2">
    <source>
        <dbReference type="Pfam" id="PF00696"/>
    </source>
</evidence>
<evidence type="ECO:0000313" key="3">
    <source>
        <dbReference type="EMBL" id="AIE98638.1"/>
    </source>
</evidence>
<dbReference type="PANTHER" id="PTHR21499:SF59">
    <property type="entry name" value="ASPARTOKINASE"/>
    <property type="match status" value="1"/>
</dbReference>
<dbReference type="InterPro" id="IPR036393">
    <property type="entry name" value="AceGlu_kinase-like_sf"/>
</dbReference>
<dbReference type="InterPro" id="IPR001048">
    <property type="entry name" value="Asp/Glu/Uridylate_kinase"/>
</dbReference>
<dbReference type="Gene3D" id="1.20.120.1320">
    <property type="entry name" value="Aspartokinase, catalytic domain"/>
    <property type="match status" value="1"/>
</dbReference>
<comment type="similarity">
    <text evidence="1">Belongs to the aspartokinase family.</text>
</comment>
<dbReference type="PANTHER" id="PTHR21499">
    <property type="entry name" value="ASPARTATE KINASE"/>
    <property type="match status" value="1"/>
</dbReference>
<dbReference type="GO" id="GO:0005829">
    <property type="term" value="C:cytosol"/>
    <property type="evidence" value="ECO:0007669"/>
    <property type="project" value="TreeGrafter"/>
</dbReference>
<keyword evidence="3" id="KW-0418">Kinase</keyword>
<keyword evidence="3" id="KW-0808">Transferase</keyword>
<reference evidence="3" key="1">
    <citation type="journal article" date="2014" name="Genome Biol. Evol.">
        <title>Pangenome evidence for extensive interdomain horizontal transfer affecting lineage core and shell genes in uncultured planktonic thaumarchaeota and euryarchaeota.</title>
        <authorList>
            <person name="Deschamps P."/>
            <person name="Zivanovic Y."/>
            <person name="Moreira D."/>
            <person name="Rodriguez-Valera F."/>
            <person name="Lopez-Garcia P."/>
        </authorList>
    </citation>
    <scope>NUCLEOTIDE SEQUENCE</scope>
</reference>
<dbReference type="GO" id="GO:0009090">
    <property type="term" value="P:homoserine biosynthetic process"/>
    <property type="evidence" value="ECO:0007669"/>
    <property type="project" value="TreeGrafter"/>
</dbReference>
<feature type="domain" description="Aspartate/glutamate/uridylate kinase" evidence="2">
    <location>
        <begin position="32"/>
        <end position="327"/>
    </location>
</feature>
<evidence type="ECO:0000256" key="1">
    <source>
        <dbReference type="ARBA" id="ARBA00010122"/>
    </source>
</evidence>
<dbReference type="GO" id="GO:0009089">
    <property type="term" value="P:lysine biosynthetic process via diaminopimelate"/>
    <property type="evidence" value="ECO:0007669"/>
    <property type="project" value="TreeGrafter"/>
</dbReference>
<dbReference type="GO" id="GO:0004072">
    <property type="term" value="F:aspartate kinase activity"/>
    <property type="evidence" value="ECO:0007669"/>
    <property type="project" value="UniProtKB-EC"/>
</dbReference>
<protein>
    <submittedName>
        <fullName evidence="3">Aspartate/glutamate/uridylate kinase (LysC)</fullName>
        <ecNumber evidence="3">2.7.2.4</ecNumber>
    </submittedName>
</protein>
<organism evidence="3">
    <name type="scientific">uncultured marine thaumarchaeote KM3_06_B11</name>
    <dbReference type="NCBI Taxonomy" id="1455975"/>
    <lineage>
        <taxon>Archaea</taxon>
        <taxon>Nitrososphaerota</taxon>
        <taxon>environmental samples</taxon>
    </lineage>
</organism>
<accession>A0A075G4V2</accession>
<dbReference type="AlphaFoldDB" id="A0A075G4V2"/>
<dbReference type="EMBL" id="KF900540">
    <property type="protein sequence ID" value="AIE98638.1"/>
    <property type="molecule type" value="Genomic_DNA"/>
</dbReference>
<sequence>MIRTDSKSAQKNNKIKLTNNSASFSYQIMNSVVIAKFGGSVIGVDGISIPIIIQRINSLSRDAKVVAVFSAPLTDVEGKRRSLTDVALELGKRAEEGKAFDLIILRKTYEKILELVSSEFQEECRTAIDDCLDMVRIELEKAMEKKEFADEVRSKTLAYSGEILMSHMMEYILQSQGIKSKVVGLDNWPIITDSNIESTNFLASESSKKIEFLEKLLDENQVITIGGFIGRTTDGIVTTYERGGSDRTAADLGILLHKKFDVKIDLEKDSSVVSADPRIVKDGLTEVRSISYNEARLAGMFGMNILDPIAIKEILENGVSLPIVITNTRNPEKTTTIERKTTNGNGHPIKIITGKKNCAILRIEDEFVHKLLESLENKKRYSEFVILSPFTKDGIKFSRILFLDGDYVKRNEKYVLGFDPLATITYNRGVITLIGDEMWRVQQIVSKTSAKIGDSGLNILNIDAQEETSRIIVVVEDTGNNIEKAISAIHEERSNIKFI</sequence>
<dbReference type="Pfam" id="PF00696">
    <property type="entry name" value="AA_kinase"/>
    <property type="match status" value="1"/>
</dbReference>